<sequence length="323" mass="38461">MNRNNKPMLSVSQQIDHLEKKGVMFNLYAVEDAKNYLRYNNNYFKLTSYRKNYDKYQGGDKDGKYVNLDFAYLKDLSIIDMKLRYVLIQLALDIEHYAKLKILRLIEDNDEDGYSICEEFFEQLSDGQKEKLKQEVERNIDSKYCGELYSKYCDGDFSYFISSSPVLVFLEIISFGRLLFFYKCCADKYNDKDMNYEFYLLLACKDVRNAAAHSSCILNNLHLNTYKHKMSKSVLLEISKIRNISKNMRTKRMSNERIRQIVSLIYTHKRIVTSRGVRKKAIELLKQFDKRMMRNYSFYDKNDLIQQNFNFLHLIIDNLDSNL</sequence>
<dbReference type="Pfam" id="PF07751">
    <property type="entry name" value="Abi_2"/>
    <property type="match status" value="1"/>
</dbReference>
<evidence type="ECO:0000313" key="2">
    <source>
        <dbReference type="Proteomes" id="UP000182429"/>
    </source>
</evidence>
<name>A0A1H2TVE1_9FIRM</name>
<reference evidence="1 2" key="1">
    <citation type="submission" date="2016-10" db="EMBL/GenBank/DDBJ databases">
        <authorList>
            <person name="de Groot N.N."/>
        </authorList>
    </citation>
    <scope>NUCLEOTIDE SEQUENCE [LARGE SCALE GENOMIC DNA]</scope>
    <source>
        <strain evidence="1 2">S3b</strain>
    </source>
</reference>
<dbReference type="AlphaFoldDB" id="A0A1H2TVE1"/>
<dbReference type="OrthoDB" id="5363652at2"/>
<dbReference type="InterPro" id="IPR011664">
    <property type="entry name" value="Abi_system_AbiD/AbiF-like"/>
</dbReference>
<dbReference type="Proteomes" id="UP000182429">
    <property type="component" value="Unassembled WGS sequence"/>
</dbReference>
<evidence type="ECO:0000313" key="1">
    <source>
        <dbReference type="EMBL" id="SDW47852.1"/>
    </source>
</evidence>
<protein>
    <submittedName>
        <fullName evidence="1">Abi-like protein</fullName>
    </submittedName>
</protein>
<proteinExistence type="predicted"/>
<gene>
    <name evidence="1" type="ORF">SAMN04487759_11636</name>
</gene>
<organism evidence="1 2">
    <name type="scientific">Kandleria vitulina</name>
    <dbReference type="NCBI Taxonomy" id="1630"/>
    <lineage>
        <taxon>Bacteria</taxon>
        <taxon>Bacillati</taxon>
        <taxon>Bacillota</taxon>
        <taxon>Erysipelotrichia</taxon>
        <taxon>Erysipelotrichales</taxon>
        <taxon>Coprobacillaceae</taxon>
        <taxon>Kandleria</taxon>
    </lineage>
</organism>
<dbReference type="EMBL" id="FNNF01000016">
    <property type="protein sequence ID" value="SDW47852.1"/>
    <property type="molecule type" value="Genomic_DNA"/>
</dbReference>
<dbReference type="RefSeq" id="WP_074686394.1">
    <property type="nucleotide sequence ID" value="NZ_FNNF01000016.1"/>
</dbReference>
<accession>A0A1H2TVE1</accession>